<dbReference type="RefSeq" id="WP_078673299.1">
    <property type="nucleotide sequence ID" value="NZ_FUWZ01000009.1"/>
</dbReference>
<evidence type="ECO:0000259" key="5">
    <source>
        <dbReference type="Pfam" id="PF20257"/>
    </source>
</evidence>
<evidence type="ECO:0008006" key="8">
    <source>
        <dbReference type="Google" id="ProtNLM"/>
    </source>
</evidence>
<accession>A0A1T4U567</accession>
<reference evidence="7" key="1">
    <citation type="submission" date="2017-02" db="EMBL/GenBank/DDBJ databases">
        <authorList>
            <person name="Varghese N."/>
            <person name="Submissions S."/>
        </authorList>
    </citation>
    <scope>NUCLEOTIDE SEQUENCE [LARGE SCALE GENOMIC DNA]</scope>
    <source>
        <strain evidence="7">DSM 22224</strain>
    </source>
</reference>
<evidence type="ECO:0000313" key="6">
    <source>
        <dbReference type="EMBL" id="SKA47875.1"/>
    </source>
</evidence>
<dbReference type="Gene3D" id="2.40.30.90">
    <property type="entry name" value="Bacterial fluorinating enzyme like"/>
    <property type="match status" value="1"/>
</dbReference>
<evidence type="ECO:0000313" key="7">
    <source>
        <dbReference type="Proteomes" id="UP000190367"/>
    </source>
</evidence>
<evidence type="ECO:0000259" key="4">
    <source>
        <dbReference type="Pfam" id="PF01887"/>
    </source>
</evidence>
<dbReference type="STRING" id="634771.SAMN04488128_10968"/>
<evidence type="ECO:0000256" key="1">
    <source>
        <dbReference type="ARBA" id="ARBA00022691"/>
    </source>
</evidence>
<protein>
    <recommendedName>
        <fullName evidence="8">DNA-directed RNA polymerase subunit delta</fullName>
    </recommendedName>
</protein>
<dbReference type="PANTHER" id="PTHR35092:SF1">
    <property type="entry name" value="CHLORINASE MJ1651"/>
    <property type="match status" value="1"/>
</dbReference>
<dbReference type="InterPro" id="IPR002747">
    <property type="entry name" value="SAM_OH_AdoTrfase"/>
</dbReference>
<name>A0A1T4U567_9BACT</name>
<proteinExistence type="inferred from homology"/>
<dbReference type="InterPro" id="IPR046470">
    <property type="entry name" value="SAM_HAT_C"/>
</dbReference>
<dbReference type="InterPro" id="IPR023227">
    <property type="entry name" value="SAM_OH_AdoTrfase_C_sf"/>
</dbReference>
<keyword evidence="7" id="KW-1185">Reference proteome</keyword>
<dbReference type="OrthoDB" id="9792195at2"/>
<dbReference type="Pfam" id="PF20257">
    <property type="entry name" value="SAM_HAT_C"/>
    <property type="match status" value="1"/>
</dbReference>
<feature type="domain" description="S-adenosyl-l-methionine hydroxide adenosyltransferase C-terminal" evidence="5">
    <location>
        <begin position="200"/>
        <end position="293"/>
    </location>
</feature>
<dbReference type="AlphaFoldDB" id="A0A1T4U567"/>
<feature type="signal peptide" evidence="3">
    <location>
        <begin position="1"/>
        <end position="22"/>
    </location>
</feature>
<organism evidence="6 7">
    <name type="scientific">Chitinophaga eiseniae</name>
    <dbReference type="NCBI Taxonomy" id="634771"/>
    <lineage>
        <taxon>Bacteria</taxon>
        <taxon>Pseudomonadati</taxon>
        <taxon>Bacteroidota</taxon>
        <taxon>Chitinophagia</taxon>
        <taxon>Chitinophagales</taxon>
        <taxon>Chitinophagaceae</taxon>
        <taxon>Chitinophaga</taxon>
    </lineage>
</organism>
<feature type="chain" id="PRO_5010554636" description="DNA-directed RNA polymerase subunit delta" evidence="3">
    <location>
        <begin position="23"/>
        <end position="304"/>
    </location>
</feature>
<dbReference type="SUPFAM" id="SSF101852">
    <property type="entry name" value="Bacterial fluorinating enzyme, C-terminal domain"/>
    <property type="match status" value="1"/>
</dbReference>
<sequence>MKKIRVYIPFLAALLLTQVLPAQNRIVVFQSDFGLKDGAVSAMKGVANSVSADLKLYDLTHEIPAYNIWEAAFRLEQTVPYWPEGTVFVSVVDPGVGTNRKSVVLKTRKGHFIVTPDNGTLTLIAASEGIAEVREIDEAVNRRKGSGKSYTFHGRDVYAYTGARLASGTIAFDQVGPVLPASVVKLPFQRAVREGKTLRGNIPILDIQYGNVWTNIDAALLEELRPQYGDTLEVTFYHGQRQVTTIQTPYSETFGAVAEGKPLAYLNSLMQLSFALNMGNLAAAYHLGSGSDWSVAVTLMPRQN</sequence>
<dbReference type="SUPFAM" id="SSF102522">
    <property type="entry name" value="Bacterial fluorinating enzyme, N-terminal domain"/>
    <property type="match status" value="1"/>
</dbReference>
<dbReference type="Pfam" id="PF01887">
    <property type="entry name" value="SAM_HAT_N"/>
    <property type="match status" value="1"/>
</dbReference>
<dbReference type="InterPro" id="IPR023228">
    <property type="entry name" value="SAM_OH_AdoTrfase_N_sf"/>
</dbReference>
<dbReference type="InterPro" id="IPR046469">
    <property type="entry name" value="SAM_HAT_N"/>
</dbReference>
<dbReference type="PIRSF" id="PIRSF006779">
    <property type="entry name" value="UCP006779"/>
    <property type="match status" value="1"/>
</dbReference>
<keyword evidence="1" id="KW-0949">S-adenosyl-L-methionine</keyword>
<dbReference type="Gene3D" id="3.40.50.10790">
    <property type="entry name" value="S-adenosyl-l-methionine hydroxide adenosyltransferase, N-terminal"/>
    <property type="match status" value="1"/>
</dbReference>
<evidence type="ECO:0000256" key="2">
    <source>
        <dbReference type="ARBA" id="ARBA00024035"/>
    </source>
</evidence>
<dbReference type="EMBL" id="FUWZ01000009">
    <property type="protein sequence ID" value="SKA47875.1"/>
    <property type="molecule type" value="Genomic_DNA"/>
</dbReference>
<evidence type="ECO:0000256" key="3">
    <source>
        <dbReference type="SAM" id="SignalP"/>
    </source>
</evidence>
<feature type="domain" description="S-adenosyl-l-methionine hydroxide adenosyltransferase N-terminal" evidence="4">
    <location>
        <begin position="27"/>
        <end position="176"/>
    </location>
</feature>
<comment type="similarity">
    <text evidence="2">Belongs to the SAM hydrolase / SAM-dependent halogenase family.</text>
</comment>
<dbReference type="Proteomes" id="UP000190367">
    <property type="component" value="Unassembled WGS sequence"/>
</dbReference>
<dbReference type="PANTHER" id="PTHR35092">
    <property type="entry name" value="CHLORINASE MJ1651"/>
    <property type="match status" value="1"/>
</dbReference>
<gene>
    <name evidence="6" type="ORF">SAMN04488128_10968</name>
</gene>
<keyword evidence="3" id="KW-0732">Signal</keyword>